<comment type="caution">
    <text evidence="2">The sequence shown here is derived from an EMBL/GenBank/DDBJ whole genome shotgun (WGS) entry which is preliminary data.</text>
</comment>
<feature type="region of interest" description="Disordered" evidence="1">
    <location>
        <begin position="1"/>
        <end position="24"/>
    </location>
</feature>
<dbReference type="Proteomes" id="UP000826656">
    <property type="component" value="Unassembled WGS sequence"/>
</dbReference>
<evidence type="ECO:0000256" key="1">
    <source>
        <dbReference type="SAM" id="MobiDB-lite"/>
    </source>
</evidence>
<protein>
    <submittedName>
        <fullName evidence="2">Uncharacterized protein</fullName>
    </submittedName>
</protein>
<dbReference type="EMBL" id="JAIVGD010000018">
    <property type="protein sequence ID" value="KAH0755719.1"/>
    <property type="molecule type" value="Genomic_DNA"/>
</dbReference>
<evidence type="ECO:0000313" key="2">
    <source>
        <dbReference type="EMBL" id="KAH0755719.1"/>
    </source>
</evidence>
<organism evidence="2 3">
    <name type="scientific">Solanum tuberosum</name>
    <name type="common">Potato</name>
    <dbReference type="NCBI Taxonomy" id="4113"/>
    <lineage>
        <taxon>Eukaryota</taxon>
        <taxon>Viridiplantae</taxon>
        <taxon>Streptophyta</taxon>
        <taxon>Embryophyta</taxon>
        <taxon>Tracheophyta</taxon>
        <taxon>Spermatophyta</taxon>
        <taxon>Magnoliopsida</taxon>
        <taxon>eudicotyledons</taxon>
        <taxon>Gunneridae</taxon>
        <taxon>Pentapetalae</taxon>
        <taxon>asterids</taxon>
        <taxon>lamiids</taxon>
        <taxon>Solanales</taxon>
        <taxon>Solanaceae</taxon>
        <taxon>Solanoideae</taxon>
        <taxon>Solaneae</taxon>
        <taxon>Solanum</taxon>
    </lineage>
</organism>
<proteinExistence type="predicted"/>
<keyword evidence="3" id="KW-1185">Reference proteome</keyword>
<gene>
    <name evidence="2" type="ORF">KY290_025989</name>
</gene>
<accession>A0ABQ7UV97</accession>
<reference evidence="2 3" key="1">
    <citation type="journal article" date="2021" name="bioRxiv">
        <title>Chromosome-scale and haplotype-resolved genome assembly of a tetraploid potato cultivar.</title>
        <authorList>
            <person name="Sun H."/>
            <person name="Jiao W.-B."/>
            <person name="Krause K."/>
            <person name="Campoy J.A."/>
            <person name="Goel M."/>
            <person name="Folz-Donahue K."/>
            <person name="Kukat C."/>
            <person name="Huettel B."/>
            <person name="Schneeberger K."/>
        </authorList>
    </citation>
    <scope>NUCLEOTIDE SEQUENCE [LARGE SCALE GENOMIC DNA]</scope>
    <source>
        <strain evidence="2">SolTubOtavaFocal</strain>
        <tissue evidence="2">Leaves</tissue>
    </source>
</reference>
<name>A0ABQ7UV97_SOLTU</name>
<feature type="compositionally biased region" description="Polar residues" evidence="1">
    <location>
        <begin position="12"/>
        <end position="24"/>
    </location>
</feature>
<evidence type="ECO:0000313" key="3">
    <source>
        <dbReference type="Proteomes" id="UP000826656"/>
    </source>
</evidence>
<sequence length="85" mass="9645">MRDSVGKDASSPPLQSANATSNLQTRRVSFLDHCEHGVRPTNAMNKQFGLRERGTRLANEETQITLYHKRGLRCANAKKKWCCTR</sequence>